<reference evidence="2 3" key="1">
    <citation type="submission" date="2023-08" db="EMBL/GenBank/DDBJ databases">
        <authorList>
            <person name="Girao M."/>
            <person name="Carvalho M.F."/>
        </authorList>
    </citation>
    <scope>NUCLEOTIDE SEQUENCE [LARGE SCALE GENOMIC DNA]</scope>
    <source>
        <strain evidence="2 3">CC-R104</strain>
    </source>
</reference>
<comment type="caution">
    <text evidence="2">The sequence shown here is derived from an EMBL/GenBank/DDBJ whole genome shotgun (WGS) entry which is preliminary data.</text>
</comment>
<feature type="region of interest" description="Disordered" evidence="1">
    <location>
        <begin position="35"/>
        <end position="57"/>
    </location>
</feature>
<evidence type="ECO:0000256" key="1">
    <source>
        <dbReference type="SAM" id="MobiDB-lite"/>
    </source>
</evidence>
<name>A0ABU7JWG1_9NOCA</name>
<gene>
    <name evidence="2" type="ORF">Q8814_19960</name>
</gene>
<accession>A0ABU7JWG1</accession>
<proteinExistence type="predicted"/>
<protein>
    <submittedName>
        <fullName evidence="2">RES domain-containing protein</fullName>
    </submittedName>
</protein>
<dbReference type="RefSeq" id="WP_330153735.1">
    <property type="nucleotide sequence ID" value="NZ_JAUZMZ010000140.1"/>
</dbReference>
<dbReference type="Proteomes" id="UP001331936">
    <property type="component" value="Unassembled WGS sequence"/>
</dbReference>
<evidence type="ECO:0000313" key="3">
    <source>
        <dbReference type="Proteomes" id="UP001331936"/>
    </source>
</evidence>
<sequence>MLVQTWSDADGGVAVCATTGLNVVRSAGRTIFRVAKTTHGPLNPPPRQDAGDPSRWSRWDTPGRTIYGGSTAVGAFVEVLEYIDPDPPQIPMTELFDDVDSSDALTFDAQIASELPRHGAMPYRSISQGWRRVRNLYELRLPAEGWFVDITGADSISVIDRELSALMSRCAVGRLTLSELTDSSDQQKMLTTGIATWIRDTVMLDDGSRPHGIVYPSKWGSTLQNWAMWLRRTDDETGPDPVTVVEASDIGRHTAPFVNAAQLRRMTFF</sequence>
<keyword evidence="3" id="KW-1185">Reference proteome</keyword>
<dbReference type="EMBL" id="JAUZMZ010000140">
    <property type="protein sequence ID" value="MEE2034363.1"/>
    <property type="molecule type" value="Genomic_DNA"/>
</dbReference>
<evidence type="ECO:0000313" key="2">
    <source>
        <dbReference type="EMBL" id="MEE2034363.1"/>
    </source>
</evidence>
<organism evidence="2 3">
    <name type="scientific">Rhodococcus chondri</name>
    <dbReference type="NCBI Taxonomy" id="3065941"/>
    <lineage>
        <taxon>Bacteria</taxon>
        <taxon>Bacillati</taxon>
        <taxon>Actinomycetota</taxon>
        <taxon>Actinomycetes</taxon>
        <taxon>Mycobacteriales</taxon>
        <taxon>Nocardiaceae</taxon>
        <taxon>Rhodococcus</taxon>
    </lineage>
</organism>